<dbReference type="SUPFAM" id="SSF55729">
    <property type="entry name" value="Acyl-CoA N-acyltransferases (Nat)"/>
    <property type="match status" value="1"/>
</dbReference>
<keyword evidence="1" id="KW-0813">Transport</keyword>
<dbReference type="SUPFAM" id="SSF51316">
    <property type="entry name" value="Mss4-like"/>
    <property type="match status" value="1"/>
</dbReference>
<evidence type="ECO:0000256" key="4">
    <source>
        <dbReference type="ARBA" id="ARBA00022927"/>
    </source>
</evidence>
<keyword evidence="3" id="KW-0808">Transferase</keyword>
<reference evidence="7" key="1">
    <citation type="submission" date="2023-03" db="EMBL/GenBank/DDBJ databases">
        <title>Massive genome expansion in bonnet fungi (Mycena s.s.) driven by repeated elements and novel gene families across ecological guilds.</title>
        <authorList>
            <consortium name="Lawrence Berkeley National Laboratory"/>
            <person name="Harder C.B."/>
            <person name="Miyauchi S."/>
            <person name="Viragh M."/>
            <person name="Kuo A."/>
            <person name="Thoen E."/>
            <person name="Andreopoulos B."/>
            <person name="Lu D."/>
            <person name="Skrede I."/>
            <person name="Drula E."/>
            <person name="Henrissat B."/>
            <person name="Morin E."/>
            <person name="Kohler A."/>
            <person name="Barry K."/>
            <person name="LaButti K."/>
            <person name="Morin E."/>
            <person name="Salamov A."/>
            <person name="Lipzen A."/>
            <person name="Mereny Z."/>
            <person name="Hegedus B."/>
            <person name="Baldrian P."/>
            <person name="Stursova M."/>
            <person name="Weitz H."/>
            <person name="Taylor A."/>
            <person name="Grigoriev I.V."/>
            <person name="Nagy L.G."/>
            <person name="Martin F."/>
            <person name="Kauserud H."/>
        </authorList>
    </citation>
    <scope>NUCLEOTIDE SEQUENCE</scope>
    <source>
        <strain evidence="7">9284</strain>
    </source>
</reference>
<proteinExistence type="predicted"/>
<sequence length="316" mass="34737">MHFRLVPARHLERAVAIEQQGFPEDEAASLQAFQFRQESAPDLFLGAYNDDDELIAYVCSTLSDASSLTHESMSTHVPGASSVCIHSICVAPEYQRQGIALRLLQEYVTRCESSGAYERILLITHEPLRPLYEKAGFEWLGPSHVVHGSKPWFEMRRTLARPQPPPGVFEALQRPSNPDPSSTRLDSFPGGIADVSLPDSTNKFDIICPRPGCGSIILKSGVAKLTEAPVAPSVQMELHPLLTALPESNSCWLVTPSPMEFENIGFSRPVQSPGEEKIKFLACAECDLGPLGHCKEGGTEFWLSCSRVGYRVSQSD</sequence>
<dbReference type="Pfam" id="PF04421">
    <property type="entry name" value="Mss4"/>
    <property type="match status" value="1"/>
</dbReference>
<evidence type="ECO:0000313" key="8">
    <source>
        <dbReference type="Proteomes" id="UP001221142"/>
    </source>
</evidence>
<keyword evidence="2" id="KW-0344">Guanine-nucleotide releasing factor</keyword>
<dbReference type="EMBL" id="JARKIF010000016">
    <property type="protein sequence ID" value="KAJ7621169.1"/>
    <property type="molecule type" value="Genomic_DNA"/>
</dbReference>
<dbReference type="PROSITE" id="PS51186">
    <property type="entry name" value="GNAT"/>
    <property type="match status" value="1"/>
</dbReference>
<name>A0AAD7BHI5_9AGAR</name>
<evidence type="ECO:0000259" key="6">
    <source>
        <dbReference type="PROSITE" id="PS51186"/>
    </source>
</evidence>
<dbReference type="Proteomes" id="UP001221142">
    <property type="component" value="Unassembled WGS sequence"/>
</dbReference>
<feature type="domain" description="N-acetyltransferase" evidence="6">
    <location>
        <begin position="1"/>
        <end position="160"/>
    </location>
</feature>
<dbReference type="Gene3D" id="3.40.630.30">
    <property type="match status" value="1"/>
</dbReference>
<dbReference type="GO" id="GO:0008080">
    <property type="term" value="F:N-acetyltransferase activity"/>
    <property type="evidence" value="ECO:0007669"/>
    <property type="project" value="UniProtKB-ARBA"/>
</dbReference>
<dbReference type="PANTHER" id="PTHR10908">
    <property type="entry name" value="SEROTONIN N-ACETYLTRANSFERASE"/>
    <property type="match status" value="1"/>
</dbReference>
<keyword evidence="4" id="KW-0653">Protein transport</keyword>
<dbReference type="InterPro" id="IPR000182">
    <property type="entry name" value="GNAT_dom"/>
</dbReference>
<dbReference type="GO" id="GO:0005085">
    <property type="term" value="F:guanyl-nucleotide exchange factor activity"/>
    <property type="evidence" value="ECO:0007669"/>
    <property type="project" value="UniProtKB-KW"/>
</dbReference>
<dbReference type="Pfam" id="PF00583">
    <property type="entry name" value="Acetyltransf_1"/>
    <property type="match status" value="1"/>
</dbReference>
<keyword evidence="5" id="KW-0012">Acyltransferase</keyword>
<accession>A0AAD7BHI5</accession>
<organism evidence="7 8">
    <name type="scientific">Roridomyces roridus</name>
    <dbReference type="NCBI Taxonomy" id="1738132"/>
    <lineage>
        <taxon>Eukaryota</taxon>
        <taxon>Fungi</taxon>
        <taxon>Dikarya</taxon>
        <taxon>Basidiomycota</taxon>
        <taxon>Agaricomycotina</taxon>
        <taxon>Agaricomycetes</taxon>
        <taxon>Agaricomycetidae</taxon>
        <taxon>Agaricales</taxon>
        <taxon>Marasmiineae</taxon>
        <taxon>Mycenaceae</taxon>
        <taxon>Roridomyces</taxon>
    </lineage>
</organism>
<evidence type="ECO:0000256" key="3">
    <source>
        <dbReference type="ARBA" id="ARBA00022679"/>
    </source>
</evidence>
<dbReference type="PANTHER" id="PTHR10908:SF0">
    <property type="entry name" value="SEROTONIN N-ACETYLTRANSFERASE"/>
    <property type="match status" value="1"/>
</dbReference>
<protein>
    <submittedName>
        <fullName evidence="7">Acyl-CoA N-acyltransferase</fullName>
    </submittedName>
</protein>
<comment type="caution">
    <text evidence="7">The sequence shown here is derived from an EMBL/GenBank/DDBJ whole genome shotgun (WGS) entry which is preliminary data.</text>
</comment>
<dbReference type="InterPro" id="IPR016181">
    <property type="entry name" value="Acyl_CoA_acyltransferase"/>
</dbReference>
<dbReference type="InterPro" id="IPR051635">
    <property type="entry name" value="SNAT-like"/>
</dbReference>
<dbReference type="CDD" id="cd04301">
    <property type="entry name" value="NAT_SF"/>
    <property type="match status" value="1"/>
</dbReference>
<evidence type="ECO:0000313" key="7">
    <source>
        <dbReference type="EMBL" id="KAJ7621169.1"/>
    </source>
</evidence>
<keyword evidence="8" id="KW-1185">Reference proteome</keyword>
<evidence type="ECO:0000256" key="5">
    <source>
        <dbReference type="ARBA" id="ARBA00023315"/>
    </source>
</evidence>
<evidence type="ECO:0000256" key="2">
    <source>
        <dbReference type="ARBA" id="ARBA00022658"/>
    </source>
</evidence>
<dbReference type="InterPro" id="IPR011323">
    <property type="entry name" value="Mss4/transl-control_tumour"/>
</dbReference>
<dbReference type="InterPro" id="IPR007515">
    <property type="entry name" value="Mss4"/>
</dbReference>
<evidence type="ECO:0000256" key="1">
    <source>
        <dbReference type="ARBA" id="ARBA00022448"/>
    </source>
</evidence>
<dbReference type="AlphaFoldDB" id="A0AAD7BHI5"/>
<dbReference type="GO" id="GO:0015031">
    <property type="term" value="P:protein transport"/>
    <property type="evidence" value="ECO:0007669"/>
    <property type="project" value="UniProtKB-KW"/>
</dbReference>
<dbReference type="InterPro" id="IPR011057">
    <property type="entry name" value="Mss4-like_sf"/>
</dbReference>
<dbReference type="PROSITE" id="PS51796">
    <property type="entry name" value="MSS4"/>
    <property type="match status" value="1"/>
</dbReference>
<dbReference type="GO" id="GO:0007264">
    <property type="term" value="P:small GTPase-mediated signal transduction"/>
    <property type="evidence" value="ECO:0007669"/>
    <property type="project" value="InterPro"/>
</dbReference>
<dbReference type="Gene3D" id="2.170.150.10">
    <property type="entry name" value="Metal Binding Protein, Guanine Nucleotide Exchange Factor, Chain A"/>
    <property type="match status" value="1"/>
</dbReference>
<gene>
    <name evidence="7" type="ORF">FB45DRAFT_136758</name>
</gene>